<dbReference type="EMBL" id="VSSQ01043997">
    <property type="protein sequence ID" value="MPM97776.1"/>
    <property type="molecule type" value="Genomic_DNA"/>
</dbReference>
<organism evidence="2">
    <name type="scientific">bioreactor metagenome</name>
    <dbReference type="NCBI Taxonomy" id="1076179"/>
    <lineage>
        <taxon>unclassified sequences</taxon>
        <taxon>metagenomes</taxon>
        <taxon>ecological metagenomes</taxon>
    </lineage>
</organism>
<sequence length="129" mass="14423">MDKGDNSLGIGIVDGTVARNEESLERYSAICQIERENGEHNMPILLDQMVDEYQLHHHPGYGDDYHQHVGPAESNEGAVVAESSAKCLNSHQHEIRVDKNDVLIEVSHIMVADNHHERKQESQPTSCSV</sequence>
<reference evidence="2" key="1">
    <citation type="submission" date="2019-08" db="EMBL/GenBank/DDBJ databases">
        <authorList>
            <person name="Kucharzyk K."/>
            <person name="Murdoch R.W."/>
            <person name="Higgins S."/>
            <person name="Loffler F."/>
        </authorList>
    </citation>
    <scope>NUCLEOTIDE SEQUENCE</scope>
</reference>
<gene>
    <name evidence="2" type="ORF">SDC9_144953</name>
</gene>
<proteinExistence type="predicted"/>
<evidence type="ECO:0000256" key="1">
    <source>
        <dbReference type="SAM" id="MobiDB-lite"/>
    </source>
</evidence>
<evidence type="ECO:0000313" key="2">
    <source>
        <dbReference type="EMBL" id="MPM97776.1"/>
    </source>
</evidence>
<protein>
    <submittedName>
        <fullName evidence="2">Uncharacterized protein</fullName>
    </submittedName>
</protein>
<comment type="caution">
    <text evidence="2">The sequence shown here is derived from an EMBL/GenBank/DDBJ whole genome shotgun (WGS) entry which is preliminary data.</text>
</comment>
<accession>A0A645E842</accession>
<name>A0A645E842_9ZZZZ</name>
<feature type="region of interest" description="Disordered" evidence="1">
    <location>
        <begin position="57"/>
        <end position="78"/>
    </location>
</feature>
<dbReference type="AlphaFoldDB" id="A0A645E842"/>